<dbReference type="Gene3D" id="2.60.40.420">
    <property type="entry name" value="Cupredoxins - blue copper proteins"/>
    <property type="match status" value="3"/>
</dbReference>
<reference evidence="8" key="2">
    <citation type="submission" date="2023-05" db="EMBL/GenBank/DDBJ databases">
        <authorList>
            <consortium name="Lawrence Berkeley National Laboratory"/>
            <person name="Steindorff A."/>
            <person name="Hensen N."/>
            <person name="Bonometti L."/>
            <person name="Westerberg I."/>
            <person name="Brannstrom I.O."/>
            <person name="Guillou S."/>
            <person name="Cros-Aarteil S."/>
            <person name="Calhoun S."/>
            <person name="Haridas S."/>
            <person name="Kuo A."/>
            <person name="Mondo S."/>
            <person name="Pangilinan J."/>
            <person name="Riley R."/>
            <person name="Labutti K."/>
            <person name="Andreopoulos B."/>
            <person name="Lipzen A."/>
            <person name="Chen C."/>
            <person name="Yanf M."/>
            <person name="Daum C."/>
            <person name="Ng V."/>
            <person name="Clum A."/>
            <person name="Ohm R."/>
            <person name="Martin F."/>
            <person name="Silar P."/>
            <person name="Natvig D."/>
            <person name="Lalanne C."/>
            <person name="Gautier V."/>
            <person name="Ament-Velasquez S.L."/>
            <person name="Kruys A."/>
            <person name="Hutchinson M.I."/>
            <person name="Powell A.J."/>
            <person name="Barry K."/>
            <person name="Miller A.N."/>
            <person name="Grigoriev I.V."/>
            <person name="Debuchy R."/>
            <person name="Gladieux P."/>
            <person name="Thoren M.H."/>
            <person name="Johannesson H."/>
        </authorList>
    </citation>
    <scope>NUCLEOTIDE SEQUENCE</scope>
    <source>
        <strain evidence="8">PSN309</strain>
    </source>
</reference>
<dbReference type="PROSITE" id="PS00079">
    <property type="entry name" value="MULTICOPPER_OXIDASE1"/>
    <property type="match status" value="1"/>
</dbReference>
<dbReference type="PROSITE" id="PS00080">
    <property type="entry name" value="MULTICOPPER_OXIDASE2"/>
    <property type="match status" value="1"/>
</dbReference>
<feature type="domain" description="Plastocyanin-like" evidence="7">
    <location>
        <begin position="176"/>
        <end position="291"/>
    </location>
</feature>
<dbReference type="GO" id="GO:0016491">
    <property type="term" value="F:oxidoreductase activity"/>
    <property type="evidence" value="ECO:0007669"/>
    <property type="project" value="UniProtKB-KW"/>
</dbReference>
<feature type="domain" description="Plastocyanin-like" evidence="6">
    <location>
        <begin position="582"/>
        <end position="716"/>
    </location>
</feature>
<dbReference type="Pfam" id="PF07731">
    <property type="entry name" value="Cu-oxidase_2"/>
    <property type="match status" value="1"/>
</dbReference>
<keyword evidence="3" id="KW-0560">Oxidoreductase</keyword>
<dbReference type="CDD" id="cd13854">
    <property type="entry name" value="CuRO_1_MaLCC_like"/>
    <property type="match status" value="1"/>
</dbReference>
<comment type="similarity">
    <text evidence="1">Belongs to the multicopper oxidase family.</text>
</comment>
<protein>
    <submittedName>
        <fullName evidence="8">Laccase</fullName>
    </submittedName>
</protein>
<dbReference type="Pfam" id="PF00394">
    <property type="entry name" value="Cu-oxidase"/>
    <property type="match status" value="1"/>
</dbReference>
<evidence type="ECO:0000259" key="6">
    <source>
        <dbReference type="Pfam" id="PF07731"/>
    </source>
</evidence>
<dbReference type="InterPro" id="IPR045087">
    <property type="entry name" value="Cu-oxidase_fam"/>
</dbReference>
<evidence type="ECO:0000256" key="2">
    <source>
        <dbReference type="ARBA" id="ARBA00022723"/>
    </source>
</evidence>
<dbReference type="Pfam" id="PF07732">
    <property type="entry name" value="Cu-oxidase_3"/>
    <property type="match status" value="1"/>
</dbReference>
<reference evidence="8" key="1">
    <citation type="journal article" date="2023" name="Mol. Phylogenet. Evol.">
        <title>Genome-scale phylogeny and comparative genomics of the fungal order Sordariales.</title>
        <authorList>
            <person name="Hensen N."/>
            <person name="Bonometti L."/>
            <person name="Westerberg I."/>
            <person name="Brannstrom I.O."/>
            <person name="Guillou S."/>
            <person name="Cros-Aarteil S."/>
            <person name="Calhoun S."/>
            <person name="Haridas S."/>
            <person name="Kuo A."/>
            <person name="Mondo S."/>
            <person name="Pangilinan J."/>
            <person name="Riley R."/>
            <person name="LaButti K."/>
            <person name="Andreopoulos B."/>
            <person name="Lipzen A."/>
            <person name="Chen C."/>
            <person name="Yan M."/>
            <person name="Daum C."/>
            <person name="Ng V."/>
            <person name="Clum A."/>
            <person name="Steindorff A."/>
            <person name="Ohm R.A."/>
            <person name="Martin F."/>
            <person name="Silar P."/>
            <person name="Natvig D.O."/>
            <person name="Lalanne C."/>
            <person name="Gautier V."/>
            <person name="Ament-Velasquez S.L."/>
            <person name="Kruys A."/>
            <person name="Hutchinson M.I."/>
            <person name="Powell A.J."/>
            <person name="Barry K."/>
            <person name="Miller A.N."/>
            <person name="Grigoriev I.V."/>
            <person name="Debuchy R."/>
            <person name="Gladieux P."/>
            <person name="Hiltunen Thoren M."/>
            <person name="Johannesson H."/>
        </authorList>
    </citation>
    <scope>NUCLEOTIDE SEQUENCE</scope>
    <source>
        <strain evidence="8">PSN309</strain>
    </source>
</reference>
<dbReference type="PANTHER" id="PTHR11709:SF71">
    <property type="entry name" value="OXIDOREDUCTASE TPCJ"/>
    <property type="match status" value="1"/>
</dbReference>
<dbReference type="FunFam" id="2.60.40.420:FF:000021">
    <property type="entry name" value="Extracellular dihydrogeodin oxidase/laccase"/>
    <property type="match status" value="1"/>
</dbReference>
<dbReference type="EMBL" id="MU864507">
    <property type="protein sequence ID" value="KAK4184062.1"/>
    <property type="molecule type" value="Genomic_DNA"/>
</dbReference>
<evidence type="ECO:0000259" key="7">
    <source>
        <dbReference type="Pfam" id="PF07732"/>
    </source>
</evidence>
<name>A0AAN6WPJ5_9PEZI</name>
<keyword evidence="4" id="KW-0186">Copper</keyword>
<dbReference type="SUPFAM" id="SSF49503">
    <property type="entry name" value="Cupredoxins"/>
    <property type="match status" value="3"/>
</dbReference>
<organism evidence="8 9">
    <name type="scientific">Podospora australis</name>
    <dbReference type="NCBI Taxonomy" id="1536484"/>
    <lineage>
        <taxon>Eukaryota</taxon>
        <taxon>Fungi</taxon>
        <taxon>Dikarya</taxon>
        <taxon>Ascomycota</taxon>
        <taxon>Pezizomycotina</taxon>
        <taxon>Sordariomycetes</taxon>
        <taxon>Sordariomycetidae</taxon>
        <taxon>Sordariales</taxon>
        <taxon>Podosporaceae</taxon>
        <taxon>Podospora</taxon>
    </lineage>
</organism>
<dbReference type="PANTHER" id="PTHR11709">
    <property type="entry name" value="MULTI-COPPER OXIDASE"/>
    <property type="match status" value="1"/>
</dbReference>
<evidence type="ECO:0000256" key="3">
    <source>
        <dbReference type="ARBA" id="ARBA00023002"/>
    </source>
</evidence>
<sequence>MKASSVWTSIVQVFNFLSFSPNEAEVAQQKPISYNHHHPLAKPTAGPGPKIAVTQDGAGNFFHGNTPLVQEFSSGMVYDPNDFKFVPLRHQGEERSYVLHGSPVVGTPRNGQEGVEGGLDCHYPNMVDWEPCYTPENRTCWIKQKVEGGKHIDISTDYEDPAEVPEGITRQFYLEVSEQPIAPDGTTMEHGKVFNRRYPGPWLEACWGDWIEVTVKNNLRWNGTSVHWHGIRQFESFQHDGVNGITECPIAPGDTFTYRFRALQYGSAWYHSHYSLQYGDGLLGPITIYGPSTANFESNEAFRPLLLSDWNHRSVFEDWPLMMESGAAPAMTNILINGTGQFGYGPKPDKYTIWLDDKRAHMLILVNTAVDTTFVFSIDDHQLEVIEMDFVPIQPYNTTNLKIGIGQRYHVLVHGLHEPYKAERYGNYWMRAVPARKCSKFAYGPDEQMGIVRYNRTYAPGNWNKTWGNIPNPLSEPPLYNISCADEPYERLKPFRPWTVGNPVNIDKDTEDPYTLPNNTRYIFDVGMMPSGGPNGTGPYIPDDKSYTRWNMHDAPFRINFSDPTLLALDRVDDLIKQSHLDVITLPNATSDQWIWLVITAPDKIPTKGERIFFPAAHPMHLHGHDFAILRQSEQNWYNDSEINHIGEGEYLKPSMLNCDNPLINCENPPRRDVALLPATGYLVIAFKADNPGIWVVHCHIAFHASSGLAMQIIENAHLIPDVMKDDKEMIEESCKSWREWHGNEMNHWDWHHPKHFQDDSGV</sequence>
<feature type="domain" description="Plastocyanin-like" evidence="5">
    <location>
        <begin position="304"/>
        <end position="442"/>
    </location>
</feature>
<dbReference type="InterPro" id="IPR033138">
    <property type="entry name" value="Cu_oxidase_CS"/>
</dbReference>
<keyword evidence="9" id="KW-1185">Reference proteome</keyword>
<comment type="caution">
    <text evidence="8">The sequence shown here is derived from an EMBL/GenBank/DDBJ whole genome shotgun (WGS) entry which is preliminary data.</text>
</comment>
<evidence type="ECO:0000259" key="5">
    <source>
        <dbReference type="Pfam" id="PF00394"/>
    </source>
</evidence>
<dbReference type="InterPro" id="IPR002355">
    <property type="entry name" value="Cu_oxidase_Cu_BS"/>
</dbReference>
<dbReference type="Proteomes" id="UP001302126">
    <property type="component" value="Unassembled WGS sequence"/>
</dbReference>
<dbReference type="InterPro" id="IPR008972">
    <property type="entry name" value="Cupredoxin"/>
</dbReference>
<evidence type="ECO:0000256" key="1">
    <source>
        <dbReference type="ARBA" id="ARBA00010609"/>
    </source>
</evidence>
<dbReference type="InterPro" id="IPR011707">
    <property type="entry name" value="Cu-oxidase-like_N"/>
</dbReference>
<evidence type="ECO:0000313" key="8">
    <source>
        <dbReference type="EMBL" id="KAK4184062.1"/>
    </source>
</evidence>
<dbReference type="InterPro" id="IPR001117">
    <property type="entry name" value="Cu-oxidase_2nd"/>
</dbReference>
<dbReference type="InterPro" id="IPR011706">
    <property type="entry name" value="Cu-oxidase_C"/>
</dbReference>
<dbReference type="CDD" id="cd13901">
    <property type="entry name" value="CuRO_3_MaLCC_like"/>
    <property type="match status" value="1"/>
</dbReference>
<dbReference type="CDD" id="cd13880">
    <property type="entry name" value="CuRO_2_MaLCC_like"/>
    <property type="match status" value="1"/>
</dbReference>
<accession>A0AAN6WPJ5</accession>
<dbReference type="GO" id="GO:0005507">
    <property type="term" value="F:copper ion binding"/>
    <property type="evidence" value="ECO:0007669"/>
    <property type="project" value="InterPro"/>
</dbReference>
<dbReference type="AlphaFoldDB" id="A0AAN6WPJ5"/>
<evidence type="ECO:0000313" key="9">
    <source>
        <dbReference type="Proteomes" id="UP001302126"/>
    </source>
</evidence>
<gene>
    <name evidence="8" type="ORF">QBC35DRAFT_68702</name>
</gene>
<keyword evidence="2" id="KW-0479">Metal-binding</keyword>
<proteinExistence type="inferred from homology"/>
<evidence type="ECO:0000256" key="4">
    <source>
        <dbReference type="ARBA" id="ARBA00023008"/>
    </source>
</evidence>